<protein>
    <submittedName>
        <fullName evidence="4">Lipase</fullName>
    </submittedName>
</protein>
<evidence type="ECO:0000259" key="2">
    <source>
        <dbReference type="Pfam" id="PF01764"/>
    </source>
</evidence>
<dbReference type="GO" id="GO:0006629">
    <property type="term" value="P:lipid metabolic process"/>
    <property type="evidence" value="ECO:0007669"/>
    <property type="project" value="InterPro"/>
</dbReference>
<reference evidence="3" key="1">
    <citation type="submission" date="2021-01" db="EMBL/GenBank/DDBJ databases">
        <authorList>
            <person name="Corre E."/>
            <person name="Pelletier E."/>
            <person name="Niang G."/>
            <person name="Scheremetjew M."/>
            <person name="Finn R."/>
            <person name="Kale V."/>
            <person name="Holt S."/>
            <person name="Cochrane G."/>
            <person name="Meng A."/>
            <person name="Brown T."/>
            <person name="Cohen L."/>
        </authorList>
    </citation>
    <scope>NUCLEOTIDE SEQUENCE</scope>
    <source>
        <strain evidence="3">RCC1871</strain>
    </source>
</reference>
<feature type="domain" description="Fungal lipase-type" evidence="2">
    <location>
        <begin position="279"/>
        <end position="424"/>
    </location>
</feature>
<accession>A0A7S3CHQ4</accession>
<dbReference type="PANTHER" id="PTHR47759:SF2">
    <property type="entry name" value="TRIGLYCERIDE LIPASE"/>
    <property type="match status" value="1"/>
</dbReference>
<feature type="compositionally biased region" description="Basic residues" evidence="1">
    <location>
        <begin position="23"/>
        <end position="33"/>
    </location>
</feature>
<dbReference type="SUPFAM" id="SSF53474">
    <property type="entry name" value="alpha/beta-Hydrolases"/>
    <property type="match status" value="1"/>
</dbReference>
<dbReference type="InterPro" id="IPR002921">
    <property type="entry name" value="Fungal_lipase-type"/>
</dbReference>
<keyword evidence="5" id="KW-1185">Reference proteome</keyword>
<dbReference type="InterPro" id="IPR035892">
    <property type="entry name" value="C2_domain_sf"/>
</dbReference>
<dbReference type="InterPro" id="IPR029058">
    <property type="entry name" value="AB_hydrolase_fold"/>
</dbReference>
<dbReference type="CDD" id="cd00519">
    <property type="entry name" value="Lipase_3"/>
    <property type="match status" value="1"/>
</dbReference>
<feature type="region of interest" description="Disordered" evidence="1">
    <location>
        <begin position="23"/>
        <end position="45"/>
    </location>
</feature>
<dbReference type="EMBL" id="CP151502">
    <property type="protein sequence ID" value="WZN59649.1"/>
    <property type="molecule type" value="Genomic_DNA"/>
</dbReference>
<dbReference type="Gene3D" id="3.40.50.1820">
    <property type="entry name" value="alpha/beta hydrolase"/>
    <property type="match status" value="1"/>
</dbReference>
<organism evidence="3">
    <name type="scientific">Chloropicon roscoffensis</name>
    <dbReference type="NCBI Taxonomy" id="1461544"/>
    <lineage>
        <taxon>Eukaryota</taxon>
        <taxon>Viridiplantae</taxon>
        <taxon>Chlorophyta</taxon>
        <taxon>Chloropicophyceae</taxon>
        <taxon>Chloropicales</taxon>
        <taxon>Chloropicaceae</taxon>
        <taxon>Chloropicon</taxon>
    </lineage>
</organism>
<name>A0A7S3CHQ4_9CHLO</name>
<dbReference type="PANTHER" id="PTHR47759">
    <property type="entry name" value="OS04G0509100 PROTEIN"/>
    <property type="match status" value="1"/>
</dbReference>
<evidence type="ECO:0000313" key="3">
    <source>
        <dbReference type="EMBL" id="CAE0194748.1"/>
    </source>
</evidence>
<evidence type="ECO:0000256" key="1">
    <source>
        <dbReference type="SAM" id="MobiDB-lite"/>
    </source>
</evidence>
<proteinExistence type="predicted"/>
<dbReference type="EMBL" id="HBHZ01010195">
    <property type="protein sequence ID" value="CAE0194748.1"/>
    <property type="molecule type" value="Transcribed_RNA"/>
</dbReference>
<dbReference type="AlphaFoldDB" id="A0A7S3CHQ4"/>
<reference evidence="4 5" key="2">
    <citation type="submission" date="2024-03" db="EMBL/GenBank/DDBJ databases">
        <title>Complete genome sequence of the green alga Chloropicon roscoffensis RCC1871.</title>
        <authorList>
            <person name="Lemieux C."/>
            <person name="Pombert J.-F."/>
            <person name="Otis C."/>
            <person name="Turmel M."/>
        </authorList>
    </citation>
    <scope>NUCLEOTIDE SEQUENCE [LARGE SCALE GENOMIC DNA]</scope>
    <source>
        <strain evidence="4 5">RCC1871</strain>
    </source>
</reference>
<evidence type="ECO:0000313" key="4">
    <source>
        <dbReference type="EMBL" id="WZN59649.1"/>
    </source>
</evidence>
<dbReference type="Proteomes" id="UP001472866">
    <property type="component" value="Chromosome 02"/>
</dbReference>
<dbReference type="SUPFAM" id="SSF49562">
    <property type="entry name" value="C2 domain (Calcium/lipid-binding domain, CaLB)"/>
    <property type="match status" value="1"/>
</dbReference>
<gene>
    <name evidence="3" type="ORF">CROS1456_LOCUS7839</name>
    <name evidence="4" type="ORF">HKI87_02g11750</name>
</gene>
<sequence length="517" mass="56639">MAPTTASASGCLARRGEAHLHRRRSIHHLRPRGRGLTGRAASTSSDADVDLDPYLALSLAGHAFFAYKEPKRPLLRQTIGVGEFETEVDLLDKNFVLREYLGRLSVNSVAVTFADEKATKGDVFFGLSVGDDVQNTGVCAASKPGEPRACDEPREFLVRAGSEQRLQIRVWRKRFLRPDELLGVCIATLESLSEDGSLELPLRGGVAEGTVTASVSWTHFAFDEGASDEDSSAMVLDLIGVEEGPLLHTAFRPACFCNNPETDTQFWIWWNEADREVLLSFRGTEQTQWKDLLTDVKVLPTSVNAEGVTSTAIFANIGDEVMAHNGFLSAYLSVRTAILALLKTLTSSRGDGPWTFYVTGHSLGGALATIFAYECAELKMGEVVVYTYGSPRVGNAAFVESFHRLVGSSWRFSNASDIIPTVPRFLGYRHVDKSCRIEEDGSVMVEEDKDALGEKDILEILGASAEDLPEVEELLQKELSLLSTLMDGKALEQHMEDNYLSNLLILAQALKESPKGS</sequence>
<evidence type="ECO:0000313" key="5">
    <source>
        <dbReference type="Proteomes" id="UP001472866"/>
    </source>
</evidence>
<dbReference type="Pfam" id="PF01764">
    <property type="entry name" value="Lipase_3"/>
    <property type="match status" value="1"/>
</dbReference>